<dbReference type="InterPro" id="IPR002156">
    <property type="entry name" value="RNaseH_domain"/>
</dbReference>
<name>A0AAP0MJ17_9ROSI</name>
<sequence length="158" mass="17381">MLAAPVVVNLAVKNSKEPWKHVFHVVMDQMNLGAIQVMFKLKDYNGAHIDTKVNTDAAIYVEEHKVGLGIIIRDSNGDFVAAAMKTSKFIDNIAYAEAQAIYLGMKVAKAAASGALIIESYCSEVVNQILGKTTSNLELSWIISEIQNQMQRVKDIKV</sequence>
<feature type="domain" description="RNase H type-1" evidence="1">
    <location>
        <begin position="54"/>
        <end position="157"/>
    </location>
</feature>
<dbReference type="SUPFAM" id="SSF53098">
    <property type="entry name" value="Ribonuclease H-like"/>
    <property type="match status" value="1"/>
</dbReference>
<dbReference type="GO" id="GO:0003676">
    <property type="term" value="F:nucleic acid binding"/>
    <property type="evidence" value="ECO:0007669"/>
    <property type="project" value="InterPro"/>
</dbReference>
<dbReference type="PANTHER" id="PTHR47723">
    <property type="entry name" value="OS05G0353850 PROTEIN"/>
    <property type="match status" value="1"/>
</dbReference>
<dbReference type="InterPro" id="IPR036397">
    <property type="entry name" value="RNaseH_sf"/>
</dbReference>
<dbReference type="GO" id="GO:0004523">
    <property type="term" value="F:RNA-DNA hybrid ribonuclease activity"/>
    <property type="evidence" value="ECO:0007669"/>
    <property type="project" value="InterPro"/>
</dbReference>
<dbReference type="Proteomes" id="UP001428341">
    <property type="component" value="Unassembled WGS sequence"/>
</dbReference>
<reference evidence="2 3" key="1">
    <citation type="submission" date="2024-05" db="EMBL/GenBank/DDBJ databases">
        <title>Haplotype-resolved chromosome-level genome assembly of Huyou (Citrus changshanensis).</title>
        <authorList>
            <person name="Miao C."/>
            <person name="Chen W."/>
            <person name="Wu Y."/>
            <person name="Wang L."/>
            <person name="Zhao S."/>
            <person name="Grierson D."/>
            <person name="Xu C."/>
            <person name="Chen K."/>
        </authorList>
    </citation>
    <scope>NUCLEOTIDE SEQUENCE [LARGE SCALE GENOMIC DNA]</scope>
    <source>
        <strain evidence="2">01-14</strain>
        <tissue evidence="2">Leaf</tissue>
    </source>
</reference>
<dbReference type="EMBL" id="JBCGBO010000003">
    <property type="protein sequence ID" value="KAK9214376.1"/>
    <property type="molecule type" value="Genomic_DNA"/>
</dbReference>
<comment type="caution">
    <text evidence="2">The sequence shown here is derived from an EMBL/GenBank/DDBJ whole genome shotgun (WGS) entry which is preliminary data.</text>
</comment>
<keyword evidence="3" id="KW-1185">Reference proteome</keyword>
<evidence type="ECO:0000313" key="3">
    <source>
        <dbReference type="Proteomes" id="UP001428341"/>
    </source>
</evidence>
<dbReference type="Pfam" id="PF13456">
    <property type="entry name" value="RVT_3"/>
    <property type="match status" value="1"/>
</dbReference>
<dbReference type="InterPro" id="IPR012337">
    <property type="entry name" value="RNaseH-like_sf"/>
</dbReference>
<evidence type="ECO:0000313" key="2">
    <source>
        <dbReference type="EMBL" id="KAK9214376.1"/>
    </source>
</evidence>
<protein>
    <recommendedName>
        <fullName evidence="1">RNase H type-1 domain-containing protein</fullName>
    </recommendedName>
</protein>
<dbReference type="InterPro" id="IPR053151">
    <property type="entry name" value="RNase_H-like"/>
</dbReference>
<dbReference type="Gene3D" id="3.30.420.10">
    <property type="entry name" value="Ribonuclease H-like superfamily/Ribonuclease H"/>
    <property type="match status" value="1"/>
</dbReference>
<dbReference type="AlphaFoldDB" id="A0AAP0MJ17"/>
<dbReference type="PANTHER" id="PTHR47723:SF19">
    <property type="entry name" value="POLYNUCLEOTIDYL TRANSFERASE, RIBONUCLEASE H-LIKE SUPERFAMILY PROTEIN"/>
    <property type="match status" value="1"/>
</dbReference>
<gene>
    <name evidence="2" type="ORF">WN944_006368</name>
</gene>
<accession>A0AAP0MJ17</accession>
<evidence type="ECO:0000259" key="1">
    <source>
        <dbReference type="Pfam" id="PF13456"/>
    </source>
</evidence>
<organism evidence="2 3">
    <name type="scientific">Citrus x changshan-huyou</name>
    <dbReference type="NCBI Taxonomy" id="2935761"/>
    <lineage>
        <taxon>Eukaryota</taxon>
        <taxon>Viridiplantae</taxon>
        <taxon>Streptophyta</taxon>
        <taxon>Embryophyta</taxon>
        <taxon>Tracheophyta</taxon>
        <taxon>Spermatophyta</taxon>
        <taxon>Magnoliopsida</taxon>
        <taxon>eudicotyledons</taxon>
        <taxon>Gunneridae</taxon>
        <taxon>Pentapetalae</taxon>
        <taxon>rosids</taxon>
        <taxon>malvids</taxon>
        <taxon>Sapindales</taxon>
        <taxon>Rutaceae</taxon>
        <taxon>Aurantioideae</taxon>
        <taxon>Citrus</taxon>
    </lineage>
</organism>
<proteinExistence type="predicted"/>